<organism evidence="3 4">
    <name type="scientific">Gelidibacter maritimus</name>
    <dbReference type="NCBI Taxonomy" id="2761487"/>
    <lineage>
        <taxon>Bacteria</taxon>
        <taxon>Pseudomonadati</taxon>
        <taxon>Bacteroidota</taxon>
        <taxon>Flavobacteriia</taxon>
        <taxon>Flavobacteriales</taxon>
        <taxon>Flavobacteriaceae</taxon>
        <taxon>Gelidibacter</taxon>
    </lineage>
</organism>
<dbReference type="InterPro" id="IPR001304">
    <property type="entry name" value="C-type_lectin-like"/>
</dbReference>
<feature type="domain" description="C-type lectin" evidence="2">
    <location>
        <begin position="146"/>
        <end position="271"/>
    </location>
</feature>
<dbReference type="CDD" id="cd03603">
    <property type="entry name" value="CLECT_VCBS"/>
    <property type="match status" value="1"/>
</dbReference>
<dbReference type="InterPro" id="IPR016186">
    <property type="entry name" value="C-type_lectin-like/link_sf"/>
</dbReference>
<reference evidence="3 4" key="1">
    <citation type="submission" date="2020-07" db="EMBL/GenBank/DDBJ databases">
        <title>Bacterium isolated from marine sediment.</title>
        <authorList>
            <person name="Shang D."/>
        </authorList>
    </citation>
    <scope>NUCLEOTIDE SEQUENCE [LARGE SCALE GENOMIC DNA]</scope>
    <source>
        <strain evidence="3 4">F6074</strain>
    </source>
</reference>
<evidence type="ECO:0000256" key="1">
    <source>
        <dbReference type="SAM" id="SignalP"/>
    </source>
</evidence>
<dbReference type="Proteomes" id="UP000541857">
    <property type="component" value="Unassembled WGS sequence"/>
</dbReference>
<evidence type="ECO:0000313" key="4">
    <source>
        <dbReference type="Proteomes" id="UP000541857"/>
    </source>
</evidence>
<dbReference type="PROSITE" id="PS50041">
    <property type="entry name" value="C_TYPE_LECTIN_2"/>
    <property type="match status" value="1"/>
</dbReference>
<dbReference type="EMBL" id="JACGLT010000001">
    <property type="protein sequence ID" value="MBA6151308.1"/>
    <property type="molecule type" value="Genomic_DNA"/>
</dbReference>
<dbReference type="Gene3D" id="3.10.100.10">
    <property type="entry name" value="Mannose-Binding Protein A, subunit A"/>
    <property type="match status" value="1"/>
</dbReference>
<dbReference type="RefSeq" id="WP_182202023.1">
    <property type="nucleotide sequence ID" value="NZ_JACGLT010000001.1"/>
</dbReference>
<dbReference type="SUPFAM" id="SSF56436">
    <property type="entry name" value="C-type lectin-like"/>
    <property type="match status" value="1"/>
</dbReference>
<feature type="signal peptide" evidence="1">
    <location>
        <begin position="1"/>
        <end position="19"/>
    </location>
</feature>
<keyword evidence="1" id="KW-0732">Signal</keyword>
<accession>A0A7W2M240</accession>
<keyword evidence="4" id="KW-1185">Reference proteome</keyword>
<proteinExistence type="predicted"/>
<gene>
    <name evidence="3" type="ORF">H3Z82_01050</name>
</gene>
<comment type="caution">
    <text evidence="3">The sequence shown here is derived from an EMBL/GenBank/DDBJ whole genome shotgun (WGS) entry which is preliminary data.</text>
</comment>
<dbReference type="InterPro" id="IPR034007">
    <property type="entry name" value="CTLD_bac"/>
</dbReference>
<dbReference type="InterPro" id="IPR026341">
    <property type="entry name" value="T9SS_type_B"/>
</dbReference>
<evidence type="ECO:0000259" key="2">
    <source>
        <dbReference type="PROSITE" id="PS50041"/>
    </source>
</evidence>
<dbReference type="NCBIfam" id="TIGR04131">
    <property type="entry name" value="Bac_Flav_CTERM"/>
    <property type="match status" value="1"/>
</dbReference>
<name>A0A7W2M240_9FLAO</name>
<sequence>MFKKHLFFCYMLLSLCLQKGWSQTGPPIIDAVGDQYYCPLTQIPVATEFKITDPHNSGISELFIQISTGYAINEDRLFLIGSNPKIVSSWNTTEGKLTLSGVGNASIPYPDLIAAVLDVRFESSSASISGDRHFSFTIGNANYLPSTGHYYEYIPAVGITWKEAVIAASNRTYYGLQGYLATIGSPEEAQLTGEQASGAGWIGGTDEEEEGIWKWATGPEAGEVFWNGGPNGSSPPGQYANWNTGEPNNLSGEDYAHITAPTVGVRGSWNDLSNTGSSSGDFQPKGYIVEYGGMPDDPEIDISGSTKIMINTILQDINLPSVIPVYMACDSDADGDAANGFTTFDLISYMPDLLNGSPVADFYFNFYTEANYTNLIDKPSEFKNTVRDSQPIYVRIFNDQHGTCSMDTSFVIRVGELPVVPISITYLNCDGDGVTDGFTDFNLSEIDELLNPNNESLTISYHLTEENANDNSSTLNPLPFNNATASTIYARIENPEGCYSVSTIDLKVSTTSFPTNFLQEMEACDDYGLNDGYYTFNLRANDVQILAQFPSGQNLSVHYYESFTDAQLNQNEIQNTSDYTNRNAFSQTIYVRVQSADNGNCFGVGPYLQLTVNPLPEFDIFQSEGLCLEGDPVVLVVANPTGNYSYVWTDETDNIISTAPTATVATAGTYAVVAKSIHTCESNPVIMSVEVSEMANLTAQNIAIADLSNANTITIDTSNLGVGDYEFSLGSSYGPYQDSPVFTNVSAGAYPLYVNDKNGCGIAEIEVFVMGFPKYFTPNNDGYNDWWNIEGFVNQFTEQSYIEIYDRYGLLLSRIQPNELGWAGTYNGQLLPTTDYWFVAHLIDELGKVRTFKGHFSLIR</sequence>
<feature type="chain" id="PRO_5031137964" evidence="1">
    <location>
        <begin position="20"/>
        <end position="860"/>
    </location>
</feature>
<protein>
    <submittedName>
        <fullName evidence="3">T9SS type B sorting domain-containing protein</fullName>
    </submittedName>
</protein>
<evidence type="ECO:0000313" key="3">
    <source>
        <dbReference type="EMBL" id="MBA6151308.1"/>
    </source>
</evidence>
<dbReference type="AlphaFoldDB" id="A0A7W2M240"/>
<dbReference type="Pfam" id="PF13585">
    <property type="entry name" value="CHU_C"/>
    <property type="match status" value="1"/>
</dbReference>
<dbReference type="InterPro" id="IPR016187">
    <property type="entry name" value="CTDL_fold"/>
</dbReference>